<reference evidence="9 10" key="1">
    <citation type="submission" date="2018-07" db="EMBL/GenBank/DDBJ databases">
        <title>Motiliproteus coralliicola sp. nov., a bacterium isolated from Coral.</title>
        <authorList>
            <person name="Wang G."/>
        </authorList>
    </citation>
    <scope>NUCLEOTIDE SEQUENCE [LARGE SCALE GENOMIC DNA]</scope>
    <source>
        <strain evidence="9 10">C34</strain>
    </source>
</reference>
<evidence type="ECO:0000256" key="5">
    <source>
        <dbReference type="ARBA" id="ARBA00022759"/>
    </source>
</evidence>
<evidence type="ECO:0000256" key="2">
    <source>
        <dbReference type="ARBA" id="ARBA00009260"/>
    </source>
</evidence>
<dbReference type="InterPro" id="IPR008766">
    <property type="entry name" value="Replication_gene_A-like"/>
</dbReference>
<evidence type="ECO:0000313" key="9">
    <source>
        <dbReference type="EMBL" id="RDE19175.1"/>
    </source>
</evidence>
<protein>
    <submittedName>
        <fullName evidence="9">Replication endonuclease</fullName>
    </submittedName>
</protein>
<evidence type="ECO:0000256" key="4">
    <source>
        <dbReference type="ARBA" id="ARBA00022722"/>
    </source>
</evidence>
<feature type="domain" description="Replication gene A protein-like" evidence="8">
    <location>
        <begin position="133"/>
        <end position="409"/>
    </location>
</feature>
<proteinExistence type="inferred from homology"/>
<name>A0A369WI99_9GAMM</name>
<keyword evidence="6" id="KW-0378">Hydrolase</keyword>
<comment type="function">
    <text evidence="1">Possible endonuclease which induces a single-strand cut and initiates DNA replication.</text>
</comment>
<gene>
    <name evidence="9" type="ORF">DV711_15310</name>
</gene>
<evidence type="ECO:0000256" key="7">
    <source>
        <dbReference type="SAM" id="MobiDB-lite"/>
    </source>
</evidence>
<accession>A0A369WI99</accession>
<keyword evidence="3" id="KW-0235">DNA replication</keyword>
<feature type="region of interest" description="Disordered" evidence="7">
    <location>
        <begin position="1"/>
        <end position="29"/>
    </location>
</feature>
<keyword evidence="4" id="KW-0540">Nuclease</keyword>
<evidence type="ECO:0000256" key="6">
    <source>
        <dbReference type="ARBA" id="ARBA00022801"/>
    </source>
</evidence>
<evidence type="ECO:0000256" key="3">
    <source>
        <dbReference type="ARBA" id="ARBA00022705"/>
    </source>
</evidence>
<dbReference type="GO" id="GO:0016787">
    <property type="term" value="F:hydrolase activity"/>
    <property type="evidence" value="ECO:0007669"/>
    <property type="project" value="UniProtKB-KW"/>
</dbReference>
<dbReference type="EMBL" id="QQOH01000004">
    <property type="protein sequence ID" value="RDE19175.1"/>
    <property type="molecule type" value="Genomic_DNA"/>
</dbReference>
<keyword evidence="5 9" id="KW-0255">Endonuclease</keyword>
<dbReference type="GO" id="GO:0006260">
    <property type="term" value="P:DNA replication"/>
    <property type="evidence" value="ECO:0007669"/>
    <property type="project" value="UniProtKB-KW"/>
</dbReference>
<comment type="caution">
    <text evidence="9">The sequence shown here is derived from an EMBL/GenBank/DDBJ whole genome shotgun (WGS) entry which is preliminary data.</text>
</comment>
<dbReference type="OrthoDB" id="5568266at2"/>
<organism evidence="9 10">
    <name type="scientific">Motiliproteus coralliicola</name>
    <dbReference type="NCBI Taxonomy" id="2283196"/>
    <lineage>
        <taxon>Bacteria</taxon>
        <taxon>Pseudomonadati</taxon>
        <taxon>Pseudomonadota</taxon>
        <taxon>Gammaproteobacteria</taxon>
        <taxon>Oceanospirillales</taxon>
        <taxon>Oceanospirillaceae</taxon>
        <taxon>Motiliproteus</taxon>
    </lineage>
</organism>
<evidence type="ECO:0000256" key="1">
    <source>
        <dbReference type="ARBA" id="ARBA00003293"/>
    </source>
</evidence>
<sequence length="621" mass="70065">MQTTGHGACGQTLPNTHLVHSGPHRATVGHRSGTISAQDLPSITNRLDGYGTFQCRRFRAQIFKAHPQLASGFAHIYEDIAKTKGYVVANQNLSALDARLKIRDFNCSSDSVQLKRFADYQASRCRHFAARYGYVLKSYQLCSQLAERYTLEPPTPKEQGVFSPCIRRMESERWWRKKLFTLQRRTIEAVARDIGLVSQYAAPYSSMISQSIRQDQKSRNDHYLSNTFIQNDEGQKYSLKELAELSVSNPAIRRGELMTRIKGFEMVAEHLGHIGEFYTLTAPSKMHARFKRNGKANPKYDGTTPIEAHQHLNQLFQCIRAKLHREGIFVYGIRVVEPNHDGTPHWHLLLFMPEQHRRTVRQIFSEYSLKEDGQERGASKHRFKAVGIDREKGSAAGYIAKYIAKNIDGAHIDYDLDGSDSKAAAAAIDSWASTWGIRQFQFIGGPSVTVWRELRRLASPHSDLLKNAKPDDSALMQAMIAADASEWAAYVMVMGGPILRKKDRPIQPLYSETECVDEETGELFEDNLGAYGDPIASRVIGLQSDGHQFISRFRKWTLIGSDSLEREGRTSEARATESEQQAGFANELRRDANGIGAADPTRLPWTRVNNCTRVQANEITI</sequence>
<keyword evidence="10" id="KW-1185">Reference proteome</keyword>
<dbReference type="AlphaFoldDB" id="A0A369WI99"/>
<evidence type="ECO:0000259" key="8">
    <source>
        <dbReference type="Pfam" id="PF05840"/>
    </source>
</evidence>
<dbReference type="Proteomes" id="UP000253769">
    <property type="component" value="Unassembled WGS sequence"/>
</dbReference>
<evidence type="ECO:0000313" key="10">
    <source>
        <dbReference type="Proteomes" id="UP000253769"/>
    </source>
</evidence>
<dbReference type="Pfam" id="PF05840">
    <property type="entry name" value="Phage_GPA"/>
    <property type="match status" value="1"/>
</dbReference>
<dbReference type="GO" id="GO:0004519">
    <property type="term" value="F:endonuclease activity"/>
    <property type="evidence" value="ECO:0007669"/>
    <property type="project" value="UniProtKB-KW"/>
</dbReference>
<comment type="similarity">
    <text evidence="2">Belongs to the phage GPA family.</text>
</comment>